<dbReference type="RefSeq" id="WP_169101943.1">
    <property type="nucleotide sequence ID" value="NZ_JABBVZ010000084.1"/>
</dbReference>
<keyword evidence="3" id="KW-0229">DNA integration</keyword>
<comment type="similarity">
    <text evidence="2">Belongs to the 'phage' integrase family.</text>
</comment>
<evidence type="ECO:0000256" key="1">
    <source>
        <dbReference type="ARBA" id="ARBA00003283"/>
    </source>
</evidence>
<dbReference type="GO" id="GO:0006310">
    <property type="term" value="P:DNA recombination"/>
    <property type="evidence" value="ECO:0007669"/>
    <property type="project" value="UniProtKB-KW"/>
</dbReference>
<accession>A0A7Y0Q5B5</accession>
<name>A0A7Y0Q5B5_9FIRM</name>
<feature type="compositionally biased region" description="Polar residues" evidence="7">
    <location>
        <begin position="243"/>
        <end position="253"/>
    </location>
</feature>
<feature type="compositionally biased region" description="Basic and acidic residues" evidence="7">
    <location>
        <begin position="1"/>
        <end position="15"/>
    </location>
</feature>
<dbReference type="InterPro" id="IPR013762">
    <property type="entry name" value="Integrase-like_cat_sf"/>
</dbReference>
<dbReference type="InterPro" id="IPR011010">
    <property type="entry name" value="DNA_brk_join_enz"/>
</dbReference>
<comment type="caution">
    <text evidence="10">The sequence shown here is derived from an EMBL/GenBank/DDBJ whole genome shotgun (WGS) entry which is preliminary data.</text>
</comment>
<evidence type="ECO:0000256" key="2">
    <source>
        <dbReference type="ARBA" id="ARBA00008857"/>
    </source>
</evidence>
<feature type="compositionally biased region" description="Basic and acidic residues" evidence="7">
    <location>
        <begin position="31"/>
        <end position="69"/>
    </location>
</feature>
<evidence type="ECO:0000259" key="8">
    <source>
        <dbReference type="PROSITE" id="PS51898"/>
    </source>
</evidence>
<feature type="region of interest" description="Disordered" evidence="7">
    <location>
        <begin position="1"/>
        <end position="70"/>
    </location>
</feature>
<organism evidence="10 11">
    <name type="scientific">Sulfobacillus harzensis</name>
    <dbReference type="NCBI Taxonomy" id="2729629"/>
    <lineage>
        <taxon>Bacteria</taxon>
        <taxon>Bacillati</taxon>
        <taxon>Bacillota</taxon>
        <taxon>Clostridia</taxon>
        <taxon>Eubacteriales</taxon>
        <taxon>Clostridiales Family XVII. Incertae Sedis</taxon>
        <taxon>Sulfobacillus</taxon>
    </lineage>
</organism>
<comment type="function">
    <text evidence="1">Site-specific tyrosine recombinase, which acts by catalyzing the cutting and rejoining of the recombining DNA molecules.</text>
</comment>
<keyword evidence="5" id="KW-0233">DNA recombination</keyword>
<dbReference type="Proteomes" id="UP000533476">
    <property type="component" value="Unassembled WGS sequence"/>
</dbReference>
<evidence type="ECO:0000256" key="4">
    <source>
        <dbReference type="ARBA" id="ARBA00023125"/>
    </source>
</evidence>
<proteinExistence type="inferred from homology"/>
<gene>
    <name evidence="10" type="ORF">HIJ39_17395</name>
</gene>
<keyword evidence="11" id="KW-1185">Reference proteome</keyword>
<dbReference type="PANTHER" id="PTHR30349:SF64">
    <property type="entry name" value="PROPHAGE INTEGRASE INTD-RELATED"/>
    <property type="match status" value="1"/>
</dbReference>
<dbReference type="PANTHER" id="PTHR30349">
    <property type="entry name" value="PHAGE INTEGRASE-RELATED"/>
    <property type="match status" value="1"/>
</dbReference>
<dbReference type="InterPro" id="IPR002104">
    <property type="entry name" value="Integrase_catalytic"/>
</dbReference>
<evidence type="ECO:0000256" key="7">
    <source>
        <dbReference type="SAM" id="MobiDB-lite"/>
    </source>
</evidence>
<dbReference type="InterPro" id="IPR010998">
    <property type="entry name" value="Integrase_recombinase_N"/>
</dbReference>
<dbReference type="InterPro" id="IPR058717">
    <property type="entry name" value="Phage_L5_Integrase_N"/>
</dbReference>
<evidence type="ECO:0000313" key="10">
    <source>
        <dbReference type="EMBL" id="NMP24109.1"/>
    </source>
</evidence>
<dbReference type="InterPro" id="IPR050090">
    <property type="entry name" value="Tyrosine_recombinase_XerCD"/>
</dbReference>
<sequence length="259" mass="29818">MPNRVKEPHAKDPRKLASGRWQARVTYYDPDTGKRRETSQTFATEREAKKWSREQEARYRNDPNHKPPSEETVGGYLDRWFPQMLSQRSLRPSSVQRYRTDMEHVQRLIGQIPLKALTPLDIQNVYTRLLAEGKSPATVRHVRVILHGALQDAVTWDLVAKDPTRGTKAPKIPKRRELYIPSVEDARRLLQTAESDRLFALWAFLALTGCRRGEALALRWSDIDWGRRVVTIQRTLSGYGAKRTTNPPKTSTGRRVVAL</sequence>
<dbReference type="PROSITE" id="PS51900">
    <property type="entry name" value="CB"/>
    <property type="match status" value="1"/>
</dbReference>
<dbReference type="GO" id="GO:0003677">
    <property type="term" value="F:DNA binding"/>
    <property type="evidence" value="ECO:0007669"/>
    <property type="project" value="UniProtKB-UniRule"/>
</dbReference>
<keyword evidence="4 6" id="KW-0238">DNA-binding</keyword>
<dbReference type="Pfam" id="PF26003">
    <property type="entry name" value="Integrase_N_phage"/>
    <property type="match status" value="1"/>
</dbReference>
<evidence type="ECO:0000313" key="11">
    <source>
        <dbReference type="Proteomes" id="UP000533476"/>
    </source>
</evidence>
<evidence type="ECO:0000259" key="9">
    <source>
        <dbReference type="PROSITE" id="PS51900"/>
    </source>
</evidence>
<evidence type="ECO:0000256" key="3">
    <source>
        <dbReference type="ARBA" id="ARBA00022908"/>
    </source>
</evidence>
<dbReference type="Pfam" id="PF02899">
    <property type="entry name" value="Phage_int_SAM_1"/>
    <property type="match status" value="1"/>
</dbReference>
<dbReference type="InterPro" id="IPR004107">
    <property type="entry name" value="Integrase_SAM-like_N"/>
</dbReference>
<feature type="domain" description="Core-binding (CB)" evidence="9">
    <location>
        <begin position="71"/>
        <end position="154"/>
    </location>
</feature>
<evidence type="ECO:0000256" key="5">
    <source>
        <dbReference type="ARBA" id="ARBA00023172"/>
    </source>
</evidence>
<protein>
    <submittedName>
        <fullName evidence="10">Tyrosine-type recombinase/integrase</fullName>
    </submittedName>
</protein>
<dbReference type="PROSITE" id="PS51898">
    <property type="entry name" value="TYR_RECOMBINASE"/>
    <property type="match status" value="1"/>
</dbReference>
<reference evidence="10 11" key="1">
    <citation type="submission" date="2020-04" db="EMBL/GenBank/DDBJ databases">
        <authorList>
            <person name="Zhang R."/>
            <person name="Schippers A."/>
        </authorList>
    </citation>
    <scope>NUCLEOTIDE SEQUENCE [LARGE SCALE GENOMIC DNA]</scope>
    <source>
        <strain evidence="10 11">DSM 109850</strain>
    </source>
</reference>
<dbReference type="Gene3D" id="1.10.443.10">
    <property type="entry name" value="Intergrase catalytic core"/>
    <property type="match status" value="1"/>
</dbReference>
<dbReference type="AlphaFoldDB" id="A0A7Y0Q5B5"/>
<dbReference type="EMBL" id="JABBVZ010000084">
    <property type="protein sequence ID" value="NMP24109.1"/>
    <property type="molecule type" value="Genomic_DNA"/>
</dbReference>
<dbReference type="InterPro" id="IPR044068">
    <property type="entry name" value="CB"/>
</dbReference>
<dbReference type="Gene3D" id="1.10.150.130">
    <property type="match status" value="1"/>
</dbReference>
<dbReference type="GO" id="GO:0015074">
    <property type="term" value="P:DNA integration"/>
    <property type="evidence" value="ECO:0007669"/>
    <property type="project" value="UniProtKB-KW"/>
</dbReference>
<evidence type="ECO:0000256" key="6">
    <source>
        <dbReference type="PROSITE-ProRule" id="PRU01248"/>
    </source>
</evidence>
<feature type="region of interest" description="Disordered" evidence="7">
    <location>
        <begin position="240"/>
        <end position="259"/>
    </location>
</feature>
<dbReference type="SUPFAM" id="SSF56349">
    <property type="entry name" value="DNA breaking-rejoining enzymes"/>
    <property type="match status" value="1"/>
</dbReference>
<feature type="domain" description="Tyr recombinase" evidence="8">
    <location>
        <begin position="176"/>
        <end position="259"/>
    </location>
</feature>